<evidence type="ECO:0000313" key="2">
    <source>
        <dbReference type="Proteomes" id="UP000323324"/>
    </source>
</evidence>
<dbReference type="GO" id="GO:0003677">
    <property type="term" value="F:DNA binding"/>
    <property type="evidence" value="ECO:0007669"/>
    <property type="project" value="UniProtKB-KW"/>
</dbReference>
<dbReference type="SUPFAM" id="SSF142906">
    <property type="entry name" value="YjbR-like"/>
    <property type="match status" value="1"/>
</dbReference>
<dbReference type="AlphaFoldDB" id="A0A8H2LEY4"/>
<gene>
    <name evidence="1" type="ORF">ES676_02895</name>
</gene>
<dbReference type="Gene3D" id="3.90.1150.30">
    <property type="match status" value="1"/>
</dbReference>
<dbReference type="Proteomes" id="UP000323324">
    <property type="component" value="Unassembled WGS sequence"/>
</dbReference>
<dbReference type="Pfam" id="PF04237">
    <property type="entry name" value="YjbR"/>
    <property type="match status" value="1"/>
</dbReference>
<protein>
    <submittedName>
        <fullName evidence="1">MmcQ/YjbR family DNA-binding protein</fullName>
    </submittedName>
</protein>
<comment type="caution">
    <text evidence="1">The sequence shown here is derived from an EMBL/GenBank/DDBJ whole genome shotgun (WGS) entry which is preliminary data.</text>
</comment>
<proteinExistence type="predicted"/>
<dbReference type="InterPro" id="IPR038056">
    <property type="entry name" value="YjbR-like_sf"/>
</dbReference>
<dbReference type="PANTHER" id="PTHR35145">
    <property type="entry name" value="CYTOPLASMIC PROTEIN-RELATED"/>
    <property type="match status" value="1"/>
</dbReference>
<evidence type="ECO:0000313" key="1">
    <source>
        <dbReference type="EMBL" id="TYB78174.1"/>
    </source>
</evidence>
<reference evidence="1 2" key="1">
    <citation type="submission" date="2019-08" db="EMBL/GenBank/DDBJ databases">
        <title>Genomes of Antarctic Bizionia species.</title>
        <authorList>
            <person name="Bowman J.P."/>
        </authorList>
    </citation>
    <scope>NUCLEOTIDE SEQUENCE [LARGE SCALE GENOMIC DNA]</scope>
    <source>
        <strain evidence="1 2">HFD</strain>
    </source>
</reference>
<name>A0A8H2LEY4_9FLAO</name>
<keyword evidence="2" id="KW-1185">Reference proteome</keyword>
<dbReference type="PANTHER" id="PTHR35145:SF1">
    <property type="entry name" value="CYTOPLASMIC PROTEIN"/>
    <property type="match status" value="1"/>
</dbReference>
<dbReference type="InterPro" id="IPR058532">
    <property type="entry name" value="YjbR/MT2646/Rv2570-like"/>
</dbReference>
<sequence length="121" mass="14144">MNIEDIRRYCLEKPQVTEHFPFDASTLVFKVAGKMFLLTSLETWEKGAPFLNLKCNPDYAETLRADYESITPGYHMSKKHWNSVSLNNNDLQPQFIFELIDNSYDLILRGLTKKVRHEFGL</sequence>
<accession>A0A8H2LEY4</accession>
<organism evidence="1 2">
    <name type="scientific">Bizionia saleffrena</name>
    <dbReference type="NCBI Taxonomy" id="291189"/>
    <lineage>
        <taxon>Bacteria</taxon>
        <taxon>Pseudomonadati</taxon>
        <taxon>Bacteroidota</taxon>
        <taxon>Flavobacteriia</taxon>
        <taxon>Flavobacteriales</taxon>
        <taxon>Flavobacteriaceae</taxon>
        <taxon>Bizionia</taxon>
    </lineage>
</organism>
<dbReference type="EMBL" id="VSKM01000002">
    <property type="protein sequence ID" value="TYB78174.1"/>
    <property type="molecule type" value="Genomic_DNA"/>
</dbReference>
<dbReference type="InterPro" id="IPR007351">
    <property type="entry name" value="YjbR"/>
</dbReference>
<keyword evidence="1" id="KW-0238">DNA-binding</keyword>
<dbReference type="RefSeq" id="WP_148368529.1">
    <property type="nucleotide sequence ID" value="NZ_VSKM01000002.1"/>
</dbReference>